<evidence type="ECO:0000313" key="3">
    <source>
        <dbReference type="WBParaSite" id="NBR_0000932001-mRNA-1"/>
    </source>
</evidence>
<reference evidence="1 2" key="2">
    <citation type="submission" date="2018-11" db="EMBL/GenBank/DDBJ databases">
        <authorList>
            <consortium name="Pathogen Informatics"/>
        </authorList>
    </citation>
    <scope>NUCLEOTIDE SEQUENCE [LARGE SCALE GENOMIC DNA]</scope>
</reference>
<evidence type="ECO:0000313" key="1">
    <source>
        <dbReference type="EMBL" id="VDL72910.1"/>
    </source>
</evidence>
<evidence type="ECO:0000313" key="2">
    <source>
        <dbReference type="Proteomes" id="UP000271162"/>
    </source>
</evidence>
<reference evidence="3" key="1">
    <citation type="submission" date="2017-02" db="UniProtKB">
        <authorList>
            <consortium name="WormBaseParasite"/>
        </authorList>
    </citation>
    <scope>IDENTIFICATION</scope>
</reference>
<accession>A0A0N4Y151</accession>
<protein>
    <submittedName>
        <fullName evidence="3">WGS project CAEQ00000000 data, annotated contig</fullName>
    </submittedName>
</protein>
<dbReference type="EMBL" id="UYSL01020124">
    <property type="protein sequence ID" value="VDL72910.1"/>
    <property type="molecule type" value="Genomic_DNA"/>
</dbReference>
<keyword evidence="2" id="KW-1185">Reference proteome</keyword>
<proteinExistence type="predicted"/>
<dbReference type="WBParaSite" id="NBR_0000932001-mRNA-1">
    <property type="protein sequence ID" value="NBR_0000932001-mRNA-1"/>
    <property type="gene ID" value="NBR_0000932001"/>
</dbReference>
<name>A0A0N4Y151_NIPBR</name>
<gene>
    <name evidence="1" type="ORF">NBR_LOCUS9321</name>
</gene>
<dbReference type="AlphaFoldDB" id="A0A0N4Y151"/>
<organism evidence="3">
    <name type="scientific">Nippostrongylus brasiliensis</name>
    <name type="common">Rat hookworm</name>
    <dbReference type="NCBI Taxonomy" id="27835"/>
    <lineage>
        <taxon>Eukaryota</taxon>
        <taxon>Metazoa</taxon>
        <taxon>Ecdysozoa</taxon>
        <taxon>Nematoda</taxon>
        <taxon>Chromadorea</taxon>
        <taxon>Rhabditida</taxon>
        <taxon>Rhabditina</taxon>
        <taxon>Rhabditomorpha</taxon>
        <taxon>Strongyloidea</taxon>
        <taxon>Heligmosomidae</taxon>
        <taxon>Nippostrongylus</taxon>
    </lineage>
</organism>
<dbReference type="Proteomes" id="UP000271162">
    <property type="component" value="Unassembled WGS sequence"/>
</dbReference>
<sequence>MLMSSFLPLQMEQDGRALKCAYEEESEEFCKHVKEAYQLNNSSKHLLKGDTFKDDRERISRTIQQVREVLKEKYESGLIPALCRAMDWETITLFGARGSCSGSQKESQACKVGLTPLCLAVEELVDAVKPITKGEQKTKIHNASDEYQQKENKTDRLTWAEQAYEYGKNVMTILNC</sequence>